<accession>A0A6J5NMU9</accession>
<organism evidence="1">
    <name type="scientific">uncultured Caudovirales phage</name>
    <dbReference type="NCBI Taxonomy" id="2100421"/>
    <lineage>
        <taxon>Viruses</taxon>
        <taxon>Duplodnaviria</taxon>
        <taxon>Heunggongvirae</taxon>
        <taxon>Uroviricota</taxon>
        <taxon>Caudoviricetes</taxon>
        <taxon>Peduoviridae</taxon>
        <taxon>Maltschvirus</taxon>
        <taxon>Maltschvirus maltsch</taxon>
    </lineage>
</organism>
<sequence length="68" mass="7366">MNTPPGWTPPNLDDDETAARIGRNLAFLLKLQRIKHGPHAGRYDLVGGTKTPAGLARTVARYLADLEG</sequence>
<evidence type="ECO:0000313" key="1">
    <source>
        <dbReference type="EMBL" id="CAB4158731.1"/>
    </source>
</evidence>
<proteinExistence type="predicted"/>
<dbReference type="EMBL" id="LR796673">
    <property type="protein sequence ID" value="CAB4158731.1"/>
    <property type="molecule type" value="Genomic_DNA"/>
</dbReference>
<protein>
    <submittedName>
        <fullName evidence="1">Uncharacterized protein</fullName>
    </submittedName>
</protein>
<name>A0A6J5NMU9_9CAUD</name>
<gene>
    <name evidence="1" type="ORF">UFOVP703_28</name>
</gene>
<reference evidence="1" key="1">
    <citation type="submission" date="2020-04" db="EMBL/GenBank/DDBJ databases">
        <authorList>
            <person name="Chiriac C."/>
            <person name="Salcher M."/>
            <person name="Ghai R."/>
            <person name="Kavagutti S V."/>
        </authorList>
    </citation>
    <scope>NUCLEOTIDE SEQUENCE</scope>
</reference>